<dbReference type="CDD" id="cd04657">
    <property type="entry name" value="Piwi_ago-like"/>
    <property type="match status" value="1"/>
</dbReference>
<dbReference type="InterPro" id="IPR036397">
    <property type="entry name" value="RNaseH_sf"/>
</dbReference>
<dbReference type="InterPro" id="IPR003100">
    <property type="entry name" value="PAZ_dom"/>
</dbReference>
<dbReference type="CDD" id="cd02846">
    <property type="entry name" value="PAZ_argonaute_like"/>
    <property type="match status" value="1"/>
</dbReference>
<dbReference type="InterPro" id="IPR036085">
    <property type="entry name" value="PAZ_dom_sf"/>
</dbReference>
<dbReference type="PROSITE" id="PS50821">
    <property type="entry name" value="PAZ"/>
    <property type="match status" value="1"/>
</dbReference>
<dbReference type="EMBL" id="CM000882">
    <property type="protein sequence ID" value="KQK02167.1"/>
    <property type="molecule type" value="Genomic_DNA"/>
</dbReference>
<dbReference type="InterPro" id="IPR003165">
    <property type="entry name" value="Piwi"/>
</dbReference>
<dbReference type="InterPro" id="IPR045246">
    <property type="entry name" value="Piwi_ago-like"/>
</dbReference>
<dbReference type="Gramene" id="KQK02165">
    <property type="protein sequence ID" value="KQK02165"/>
    <property type="gene ID" value="BRADI_3g60697v3"/>
</dbReference>
<dbReference type="GO" id="GO:0005634">
    <property type="term" value="C:nucleus"/>
    <property type="evidence" value="ECO:0000318"/>
    <property type="project" value="GO_Central"/>
</dbReference>
<reference evidence="6" key="2">
    <citation type="submission" date="2017-06" db="EMBL/GenBank/DDBJ databases">
        <title>WGS assembly of Brachypodium distachyon.</title>
        <authorList>
            <consortium name="The International Brachypodium Initiative"/>
            <person name="Lucas S."/>
            <person name="Harmon-Smith M."/>
            <person name="Lail K."/>
            <person name="Tice H."/>
            <person name="Grimwood J."/>
            <person name="Bruce D."/>
            <person name="Barry K."/>
            <person name="Shu S."/>
            <person name="Lindquist E."/>
            <person name="Wang M."/>
            <person name="Pitluck S."/>
            <person name="Vogel J.P."/>
            <person name="Garvin D.F."/>
            <person name="Mockler T.C."/>
            <person name="Schmutz J."/>
            <person name="Rokhsar D."/>
            <person name="Bevan M.W."/>
        </authorList>
    </citation>
    <scope>NUCLEOTIDE SEQUENCE</scope>
    <source>
        <strain evidence="6">Bd21</strain>
    </source>
</reference>
<dbReference type="SMART" id="SM00949">
    <property type="entry name" value="PAZ"/>
    <property type="match status" value="1"/>
</dbReference>
<dbReference type="Proteomes" id="UP000008810">
    <property type="component" value="Chromosome 3"/>
</dbReference>
<dbReference type="HOGENOM" id="CLU_004544_0_1_1"/>
<dbReference type="SMART" id="SM00950">
    <property type="entry name" value="Piwi"/>
    <property type="match status" value="1"/>
</dbReference>
<dbReference type="InterPro" id="IPR032474">
    <property type="entry name" value="Argonaute_N"/>
</dbReference>
<dbReference type="RefSeq" id="XP_003573171.1">
    <property type="nucleotide sequence ID" value="XM_003573123.4"/>
</dbReference>
<protein>
    <submittedName>
        <fullName evidence="6 7">Uncharacterized protein</fullName>
    </submittedName>
</protein>
<accession>I1IFS4</accession>
<dbReference type="EnsemblPlants" id="KQK02165">
    <property type="protein sequence ID" value="KQK02165"/>
    <property type="gene ID" value="BRADI_3g60697v3"/>
</dbReference>
<proteinExistence type="inferred from homology"/>
<dbReference type="GO" id="GO:0031047">
    <property type="term" value="P:regulatory ncRNA-mediated gene silencing"/>
    <property type="evidence" value="ECO:0000318"/>
    <property type="project" value="GO_Central"/>
</dbReference>
<feature type="region of interest" description="Disordered" evidence="3">
    <location>
        <begin position="1"/>
        <end position="105"/>
    </location>
</feature>
<sequence length="1043" mass="114711">MGSRRGRQQQHPGSSEGSQPPNPGGRGGPGAGAGRGGRGPGGAFPQQAPQGPGGSRAGQPPPPPPPRGRAGDAIGGMRLQQQQLPAGGRGARGADPSAIGPLGSLPPDLLQALPMQAGPSVPAQAVAPLAVARPGEHRRQAMVPQAEATSTGSSQEEVVRAIPASSKAIRFPMRPGKGSIGTKILVKANHFFTQLPDKDLHHYDVSITPEVTSSTVNRAVINELVNLYKASYLGGRLPVYDGRKSLYTAGPLPFKSQEFQITLPDDDDGSGAKRRKREFKVVIKFSAQANLHHLGLFLAGRHAEVPQEAIQVLDIVLRQLPSTRYASIGRSFFSPEPNMRKSLGDGLESWSGFYQSIRPTQMGLSLNIDMSATAFIEPLPVVEFVANLLNSDIRSRPLSDAERVKTKKALRGVNVEVTHRGNMRRKYRISGLTAQATRELTFPVDDGGTIKSVVQYFQDRYRFYIQHTHLPCLLVGNQQRQNYLPMEVCKIVKGQRYSKRLNQNQIRNLLDQTCRHPRDREQDIVKMVKQNAYQDDPYAKEFGIKISDRLASVEARILPAPRLKYNETGREKDCLPRVGQWNMMNKKLVNGGKVRSWMCVNFAYKVQESIVRGFCHDLALMCQASGMDFALEPVLPPLPARPDHVERALKARFHDAMIVLGPQHRELDLLIGILPDNNGSLYGDLKRVCETDLGIVSQCCLAKQVFKMNKQILANLALKINVKAGGRNTVLVDALSRRIPLVTDKPTIIFGADVTHPHPGEDSSPSIAAVVASQDWPEVTKYVGIVSAQAHRQELIEDLYKVYQDPKRGTVSGGMIRELLISFHKSTGQKPQRIIFYRDGVSEGQFYQVLLFELDAIRRACASLEADYQPTVTFVVVQKRHHTRLFPHNSNDKNSMDRTGNILPGTVVDSKICHPNEFDFYLCSHAGIKGTSRPAHYHVLRDENNFTADGLQTLTNNLCYTYARCTRSVSIVPPAYYAHLAAFRARFYMEPHTSDSGSVANAPGGRGPLSGLSTSRGTRAPGGGAVRPLPALKDNVKKVMFYC</sequence>
<dbReference type="Gramene" id="KQK02167">
    <property type="protein sequence ID" value="KQK02167"/>
    <property type="gene ID" value="BRADI_3g60697v3"/>
</dbReference>
<dbReference type="AlphaFoldDB" id="I1IFS4"/>
<feature type="domain" description="Piwi" evidence="5">
    <location>
        <begin position="669"/>
        <end position="990"/>
    </location>
</feature>
<evidence type="ECO:0000313" key="7">
    <source>
        <dbReference type="EnsemblPlants" id="KQK02166"/>
    </source>
</evidence>
<evidence type="ECO:0000313" key="6">
    <source>
        <dbReference type="EMBL" id="KQK02165.1"/>
    </source>
</evidence>
<feature type="region of interest" description="Disordered" evidence="3">
    <location>
        <begin position="994"/>
        <end position="1027"/>
    </location>
</feature>
<feature type="compositionally biased region" description="Gly residues" evidence="3">
    <location>
        <begin position="24"/>
        <end position="42"/>
    </location>
</feature>
<evidence type="ECO:0000313" key="8">
    <source>
        <dbReference type="Proteomes" id="UP000008810"/>
    </source>
</evidence>
<evidence type="ECO:0000256" key="2">
    <source>
        <dbReference type="ARBA" id="ARBA00023158"/>
    </source>
</evidence>
<dbReference type="EMBL" id="CM000882">
    <property type="protein sequence ID" value="KQK02165.1"/>
    <property type="molecule type" value="Genomic_DNA"/>
</dbReference>
<keyword evidence="8" id="KW-1185">Reference proteome</keyword>
<dbReference type="GO" id="GO:0003723">
    <property type="term" value="F:RNA binding"/>
    <property type="evidence" value="ECO:0000318"/>
    <property type="project" value="GO_Central"/>
</dbReference>
<dbReference type="PROSITE" id="PS50822">
    <property type="entry name" value="PIWI"/>
    <property type="match status" value="1"/>
</dbReference>
<dbReference type="KEGG" id="bdi:100821724"/>
<dbReference type="eggNOG" id="KOG1041">
    <property type="taxonomic scope" value="Eukaryota"/>
</dbReference>
<evidence type="ECO:0000259" key="5">
    <source>
        <dbReference type="PROSITE" id="PS50822"/>
    </source>
</evidence>
<dbReference type="SMART" id="SM01163">
    <property type="entry name" value="DUF1785"/>
    <property type="match status" value="1"/>
</dbReference>
<dbReference type="Pfam" id="PF08699">
    <property type="entry name" value="ArgoL1"/>
    <property type="match status" value="1"/>
</dbReference>
<dbReference type="Gramene" id="KQK02166">
    <property type="protein sequence ID" value="KQK02166"/>
    <property type="gene ID" value="BRADI_3g60697v3"/>
</dbReference>
<dbReference type="EnsemblPlants" id="KQK02166">
    <property type="protein sequence ID" value="KQK02166"/>
    <property type="gene ID" value="BRADI_3g60697v3"/>
</dbReference>
<dbReference type="EnsemblPlants" id="KQK02167">
    <property type="protein sequence ID" value="KQK02167"/>
    <property type="gene ID" value="BRADI_3g60697v3"/>
</dbReference>
<dbReference type="FunFam" id="3.40.50.2300:FF:000110">
    <property type="entry name" value="Argonaute 10"/>
    <property type="match status" value="1"/>
</dbReference>
<dbReference type="GeneID" id="100821724"/>
<dbReference type="Pfam" id="PF02170">
    <property type="entry name" value="PAZ"/>
    <property type="match status" value="1"/>
</dbReference>
<reference evidence="6 7" key="1">
    <citation type="journal article" date="2010" name="Nature">
        <title>Genome sequencing and analysis of the model grass Brachypodium distachyon.</title>
        <authorList>
            <consortium name="International Brachypodium Initiative"/>
        </authorList>
    </citation>
    <scope>NUCLEOTIDE SEQUENCE [LARGE SCALE GENOMIC DNA]</scope>
    <source>
        <strain evidence="6 7">Bd21</strain>
    </source>
</reference>
<dbReference type="Pfam" id="PF16486">
    <property type="entry name" value="ArgoN"/>
    <property type="match status" value="1"/>
</dbReference>
<dbReference type="SUPFAM" id="SSF53098">
    <property type="entry name" value="Ribonuclease H-like"/>
    <property type="match status" value="1"/>
</dbReference>
<dbReference type="STRING" id="15368.I1IFS4"/>
<dbReference type="Gene3D" id="3.40.50.2300">
    <property type="match status" value="1"/>
</dbReference>
<dbReference type="Pfam" id="PF16488">
    <property type="entry name" value="ArgoL2"/>
    <property type="match status" value="1"/>
</dbReference>
<keyword evidence="2" id="KW-0943">RNA-mediated gene silencing</keyword>
<dbReference type="InterPro" id="IPR032472">
    <property type="entry name" value="ArgoL2"/>
</dbReference>
<comment type="similarity">
    <text evidence="1">Belongs to the argonaute family. Ago subfamily.</text>
</comment>
<dbReference type="InterPro" id="IPR032473">
    <property type="entry name" value="Argonaute_Mid_dom"/>
</dbReference>
<dbReference type="InterPro" id="IPR014811">
    <property type="entry name" value="ArgoL1"/>
</dbReference>
<dbReference type="EMBL" id="CM000882">
    <property type="protein sequence ID" value="KQK02166.1"/>
    <property type="molecule type" value="Genomic_DNA"/>
</dbReference>
<name>I1IFS4_BRADI</name>
<gene>
    <name evidence="7" type="primary">LOC100821724</name>
    <name evidence="6" type="ORF">BRADI_3g60697v3</name>
</gene>
<dbReference type="SMR" id="I1IFS4"/>
<dbReference type="GO" id="GO:0005737">
    <property type="term" value="C:cytoplasm"/>
    <property type="evidence" value="ECO:0000318"/>
    <property type="project" value="GO_Central"/>
</dbReference>
<dbReference type="GO" id="GO:0004521">
    <property type="term" value="F:RNA endonuclease activity"/>
    <property type="evidence" value="ECO:0000318"/>
    <property type="project" value="GO_Central"/>
</dbReference>
<dbReference type="FunFam" id="2.170.260.10:FF:000001">
    <property type="entry name" value="Protein argonaute-2"/>
    <property type="match status" value="1"/>
</dbReference>
<dbReference type="Pfam" id="PF02171">
    <property type="entry name" value="Piwi"/>
    <property type="match status" value="1"/>
</dbReference>
<dbReference type="FunFam" id="3.30.420.10:FF:000013">
    <property type="entry name" value="protein argonaute 10-like"/>
    <property type="match status" value="1"/>
</dbReference>
<feature type="domain" description="PAZ" evidence="4">
    <location>
        <begin position="380"/>
        <end position="493"/>
    </location>
</feature>
<reference evidence="7" key="3">
    <citation type="submission" date="2018-08" db="UniProtKB">
        <authorList>
            <consortium name="EnsemblPlants"/>
        </authorList>
    </citation>
    <scope>IDENTIFICATION</scope>
    <source>
        <strain evidence="7">cv. Bd21</strain>
    </source>
</reference>
<evidence type="ECO:0000256" key="3">
    <source>
        <dbReference type="SAM" id="MobiDB-lite"/>
    </source>
</evidence>
<dbReference type="OrthoDB" id="10252740at2759"/>
<organism evidence="7">
    <name type="scientific">Brachypodium distachyon</name>
    <name type="common">Purple false brome</name>
    <name type="synonym">Trachynia distachya</name>
    <dbReference type="NCBI Taxonomy" id="15368"/>
    <lineage>
        <taxon>Eukaryota</taxon>
        <taxon>Viridiplantae</taxon>
        <taxon>Streptophyta</taxon>
        <taxon>Embryophyta</taxon>
        <taxon>Tracheophyta</taxon>
        <taxon>Spermatophyta</taxon>
        <taxon>Magnoliopsida</taxon>
        <taxon>Liliopsida</taxon>
        <taxon>Poales</taxon>
        <taxon>Poaceae</taxon>
        <taxon>BOP clade</taxon>
        <taxon>Pooideae</taxon>
        <taxon>Stipodae</taxon>
        <taxon>Brachypodieae</taxon>
        <taxon>Brachypodium</taxon>
    </lineage>
</organism>
<dbReference type="SUPFAM" id="SSF101690">
    <property type="entry name" value="PAZ domain"/>
    <property type="match status" value="1"/>
</dbReference>
<dbReference type="Gene3D" id="3.30.420.10">
    <property type="entry name" value="Ribonuclease H-like superfamily/Ribonuclease H"/>
    <property type="match status" value="1"/>
</dbReference>
<evidence type="ECO:0000259" key="4">
    <source>
        <dbReference type="PROSITE" id="PS50821"/>
    </source>
</evidence>
<dbReference type="PANTHER" id="PTHR22891">
    <property type="entry name" value="EUKARYOTIC TRANSLATION INITIATION FACTOR 2C"/>
    <property type="match status" value="1"/>
</dbReference>
<dbReference type="InterPro" id="IPR012337">
    <property type="entry name" value="RNaseH-like_sf"/>
</dbReference>
<dbReference type="Pfam" id="PF16487">
    <property type="entry name" value="ArgoMid"/>
    <property type="match status" value="1"/>
</dbReference>
<dbReference type="Gene3D" id="2.170.260.10">
    <property type="entry name" value="paz domain"/>
    <property type="match status" value="1"/>
</dbReference>
<evidence type="ECO:0000256" key="1">
    <source>
        <dbReference type="ARBA" id="ARBA00008201"/>
    </source>
</evidence>